<protein>
    <submittedName>
        <fullName evidence="3">TniQ protein</fullName>
    </submittedName>
</protein>
<name>A0A1G6V702_9PROT</name>
<evidence type="ECO:0000259" key="2">
    <source>
        <dbReference type="Pfam" id="PF06527"/>
    </source>
</evidence>
<dbReference type="Proteomes" id="UP000198925">
    <property type="component" value="Unassembled WGS sequence"/>
</dbReference>
<accession>A0A1G6V702</accession>
<dbReference type="Pfam" id="PF06527">
    <property type="entry name" value="TniQ"/>
    <property type="match status" value="1"/>
</dbReference>
<feature type="domain" description="TniQ" evidence="2">
    <location>
        <begin position="45"/>
        <end position="174"/>
    </location>
</feature>
<gene>
    <name evidence="3" type="ORF">SAMN04487779_1008157</name>
</gene>
<reference evidence="3 4" key="1">
    <citation type="submission" date="2016-10" db="EMBL/GenBank/DDBJ databases">
        <authorList>
            <person name="de Groot N.N."/>
        </authorList>
    </citation>
    <scope>NUCLEOTIDE SEQUENCE [LARGE SCALE GENOMIC DNA]</scope>
    <source>
        <strain evidence="3 4">CPCC 100156</strain>
    </source>
</reference>
<feature type="compositionally biased region" description="Basic residues" evidence="1">
    <location>
        <begin position="18"/>
        <end position="31"/>
    </location>
</feature>
<dbReference type="InterPro" id="IPR009492">
    <property type="entry name" value="TniQ"/>
</dbReference>
<evidence type="ECO:0000313" key="3">
    <source>
        <dbReference type="EMBL" id="SDD49402.1"/>
    </source>
</evidence>
<organism evidence="3 4">
    <name type="scientific">Belnapia rosea</name>
    <dbReference type="NCBI Taxonomy" id="938405"/>
    <lineage>
        <taxon>Bacteria</taxon>
        <taxon>Pseudomonadati</taxon>
        <taxon>Pseudomonadota</taxon>
        <taxon>Alphaproteobacteria</taxon>
        <taxon>Acetobacterales</taxon>
        <taxon>Roseomonadaceae</taxon>
        <taxon>Belnapia</taxon>
    </lineage>
</organism>
<dbReference type="EMBL" id="FMZX01000008">
    <property type="protein sequence ID" value="SDD49402.1"/>
    <property type="molecule type" value="Genomic_DNA"/>
</dbReference>
<feature type="region of interest" description="Disordered" evidence="1">
    <location>
        <begin position="1"/>
        <end position="45"/>
    </location>
</feature>
<dbReference type="AlphaFoldDB" id="A0A1G6V702"/>
<dbReference type="RefSeq" id="WP_281201071.1">
    <property type="nucleotide sequence ID" value="NZ_FMZX01000008.1"/>
</dbReference>
<keyword evidence="4" id="KW-1185">Reference proteome</keyword>
<evidence type="ECO:0000313" key="4">
    <source>
        <dbReference type="Proteomes" id="UP000198925"/>
    </source>
</evidence>
<evidence type="ECO:0000256" key="1">
    <source>
        <dbReference type="SAM" id="MobiDB-lite"/>
    </source>
</evidence>
<proteinExistence type="predicted"/>
<sequence>MSSDADDDGGGREALARERRRSRRARRRRPAVPRSGREVGYSLLHPQPRIPGESVASLIVRNAETYGFRDPARVLGRIRIPGQTLQTIVSEPPEPEFRGALATLLGLEQELLDRISYPTGDPTRFRFNGHLLPREFFLLSRRRYCPDCLRENAFHRMAWDLSLVTVCPRHAVRLIDGCPACHKSLRWQAGSLTRCPSPACWADLRAAAAEPVNSDRMAGVTATLDALADIPPLGAGPPGLSGGELVRLAFQLGAFSRGFERVGRPIDLLDRHPEAMHLVLNEGWAALADWPRGFHALLERLRGRSAGRRGRYGLRKEFGYLTHWLFRFGSEPWCKPVAEAFAVYAATQIDFATTAAGLRRYGSLEALRHRHMTMSEAARFLEVSPETMVELAERKGLYLVRPTGQGAPSLVRADLVKELHEVKTATLLKQEAEKLLGIGRPALRELERAGLLPVVPPKERVIQQRIYRVADVEALVESLEAKIPTVRVRRKGVALVALADAAQPHRSLVQVCRAVLDGSLRPVALQARAKGLKRIMLDRRDILASLPVPRTTLSVVQAARELGVAAETARLWATRGLLATVVLGTREERGLRVTREALDAFRADFAMAAEVAAMTGVGTGRWAAERLAFLGVRAASGPTVDEGEAHLFRRSDLTPAILARMRRDVTEGTPKPSPQQAFDMANRAGQAAARLLGVPLRRAWNGFADEGGRVYVQVITGRRPRFKANYVFRFNPPMRKHLEAAQQGWLALAFCDQEFFLLVPWRVAEPVIGRAEGDRHHIYVPVDGEERVGALGEFLRPL</sequence>